<dbReference type="EMBL" id="FUXL01000003">
    <property type="protein sequence ID" value="SJZ88229.1"/>
    <property type="molecule type" value="Genomic_DNA"/>
</dbReference>
<name>A0A1T4P9U8_9HYPH</name>
<protein>
    <submittedName>
        <fullName evidence="1">Uncharacterized protein</fullName>
    </submittedName>
</protein>
<dbReference type="AlphaFoldDB" id="A0A1T4P9U8"/>
<dbReference type="OrthoDB" id="9966298at2"/>
<gene>
    <name evidence="1" type="ORF">SAMN05428963_103411</name>
</gene>
<dbReference type="RefSeq" id="WP_078707507.1">
    <property type="nucleotide sequence ID" value="NZ_FUXL01000003.1"/>
</dbReference>
<evidence type="ECO:0000313" key="2">
    <source>
        <dbReference type="Proteomes" id="UP000190135"/>
    </source>
</evidence>
<accession>A0A1T4P9U8</accession>
<proteinExistence type="predicted"/>
<dbReference type="Proteomes" id="UP000190135">
    <property type="component" value="Unassembled WGS sequence"/>
</dbReference>
<keyword evidence="2" id="KW-1185">Reference proteome</keyword>
<reference evidence="1 2" key="1">
    <citation type="submission" date="2017-02" db="EMBL/GenBank/DDBJ databases">
        <authorList>
            <person name="Peterson S.W."/>
        </authorList>
    </citation>
    <scope>NUCLEOTIDE SEQUENCE [LARGE SCALE GENOMIC DNA]</scope>
    <source>
        <strain evidence="1 2">USBA 369</strain>
    </source>
</reference>
<sequence length="71" mass="7509">MTEGMEGSVREAVERAHSNGCIVIVPELASRIACLHGGNSDGVVDQVVRKIMEEATRAGVAMEFPRAARAA</sequence>
<organism evidence="1 2">
    <name type="scientific">Consotaella salsifontis</name>
    <dbReference type="NCBI Taxonomy" id="1365950"/>
    <lineage>
        <taxon>Bacteria</taxon>
        <taxon>Pseudomonadati</taxon>
        <taxon>Pseudomonadota</taxon>
        <taxon>Alphaproteobacteria</taxon>
        <taxon>Hyphomicrobiales</taxon>
        <taxon>Aurantimonadaceae</taxon>
        <taxon>Consotaella</taxon>
    </lineage>
</organism>
<evidence type="ECO:0000313" key="1">
    <source>
        <dbReference type="EMBL" id="SJZ88229.1"/>
    </source>
</evidence>